<dbReference type="InterPro" id="IPR051331">
    <property type="entry name" value="Chorismate_mutase-related"/>
</dbReference>
<evidence type="ECO:0000256" key="5">
    <source>
        <dbReference type="SAM" id="SignalP"/>
    </source>
</evidence>
<dbReference type="GO" id="GO:0004106">
    <property type="term" value="F:chorismate mutase activity"/>
    <property type="evidence" value="ECO:0007669"/>
    <property type="project" value="UniProtKB-EC"/>
</dbReference>
<dbReference type="InterPro" id="IPR002701">
    <property type="entry name" value="CM_II_prokaryot"/>
</dbReference>
<dbReference type="NCBIfam" id="TIGR01806">
    <property type="entry name" value="CM_mono2"/>
    <property type="match status" value="1"/>
</dbReference>
<evidence type="ECO:0000256" key="2">
    <source>
        <dbReference type="ARBA" id="ARBA00012404"/>
    </source>
</evidence>
<evidence type="ECO:0000256" key="4">
    <source>
        <dbReference type="ARBA" id="ARBA00023235"/>
    </source>
</evidence>
<dbReference type="PANTHER" id="PTHR38041">
    <property type="entry name" value="CHORISMATE MUTASE"/>
    <property type="match status" value="1"/>
</dbReference>
<dbReference type="SUPFAM" id="SSF48600">
    <property type="entry name" value="Chorismate mutase II"/>
    <property type="match status" value="1"/>
</dbReference>
<dbReference type="Gene3D" id="1.20.59.10">
    <property type="entry name" value="Chorismate mutase"/>
    <property type="match status" value="1"/>
</dbReference>
<feature type="domain" description="Chorismate mutase" evidence="6">
    <location>
        <begin position="24"/>
        <end position="119"/>
    </location>
</feature>
<dbReference type="Proteomes" id="UP000533598">
    <property type="component" value="Unassembled WGS sequence"/>
</dbReference>
<dbReference type="RefSeq" id="WP_185004008.1">
    <property type="nucleotide sequence ID" value="NZ_BAAAUI010000086.1"/>
</dbReference>
<evidence type="ECO:0000259" key="6">
    <source>
        <dbReference type="PROSITE" id="PS51168"/>
    </source>
</evidence>
<evidence type="ECO:0000256" key="3">
    <source>
        <dbReference type="ARBA" id="ARBA00022729"/>
    </source>
</evidence>
<reference evidence="7 8" key="1">
    <citation type="submission" date="2020-08" db="EMBL/GenBank/DDBJ databases">
        <title>Sequencing the genomes of 1000 actinobacteria strains.</title>
        <authorList>
            <person name="Klenk H.-P."/>
        </authorList>
    </citation>
    <scope>NUCLEOTIDE SEQUENCE [LARGE SCALE GENOMIC DNA]</scope>
    <source>
        <strain evidence="7 8">DSM 44230</strain>
    </source>
</reference>
<dbReference type="AlphaFoldDB" id="A0A7W7FUE3"/>
<dbReference type="GO" id="GO:0046417">
    <property type="term" value="P:chorismate metabolic process"/>
    <property type="evidence" value="ECO:0007669"/>
    <property type="project" value="InterPro"/>
</dbReference>
<dbReference type="Pfam" id="PF01817">
    <property type="entry name" value="CM_2"/>
    <property type="match status" value="1"/>
</dbReference>
<dbReference type="NCBIfam" id="NF006741">
    <property type="entry name" value="PRK09269.1"/>
    <property type="match status" value="1"/>
</dbReference>
<dbReference type="PANTHER" id="PTHR38041:SF2">
    <property type="entry name" value="SECRETED CHORISMATE MUTASE"/>
    <property type="match status" value="1"/>
</dbReference>
<proteinExistence type="predicted"/>
<accession>A0A7W7FUE3</accession>
<name>A0A7W7FUE3_9PSEU</name>
<dbReference type="InterPro" id="IPR036263">
    <property type="entry name" value="Chorismate_II_sf"/>
</dbReference>
<dbReference type="EMBL" id="JACHMH010000001">
    <property type="protein sequence ID" value="MBB4678142.1"/>
    <property type="molecule type" value="Genomic_DNA"/>
</dbReference>
<dbReference type="UniPathway" id="UPA00120">
    <property type="reaction ID" value="UER00203"/>
</dbReference>
<protein>
    <recommendedName>
        <fullName evidence="2">chorismate mutase</fullName>
        <ecNumber evidence="2">5.4.99.5</ecNumber>
    </recommendedName>
</protein>
<evidence type="ECO:0000256" key="1">
    <source>
        <dbReference type="ARBA" id="ARBA00004817"/>
    </source>
</evidence>
<keyword evidence="4 7" id="KW-0413">Isomerase</keyword>
<dbReference type="SMART" id="SM00830">
    <property type="entry name" value="CM_2"/>
    <property type="match status" value="1"/>
</dbReference>
<dbReference type="PROSITE" id="PS51168">
    <property type="entry name" value="CHORISMATE_MUT_2"/>
    <property type="match status" value="1"/>
</dbReference>
<dbReference type="InterPro" id="IPR008240">
    <property type="entry name" value="Chorismate_mutase_periplasmic"/>
</dbReference>
<keyword evidence="3 5" id="KW-0732">Signal</keyword>
<organism evidence="7 8">
    <name type="scientific">Crossiella cryophila</name>
    <dbReference type="NCBI Taxonomy" id="43355"/>
    <lineage>
        <taxon>Bacteria</taxon>
        <taxon>Bacillati</taxon>
        <taxon>Actinomycetota</taxon>
        <taxon>Actinomycetes</taxon>
        <taxon>Pseudonocardiales</taxon>
        <taxon>Pseudonocardiaceae</taxon>
        <taxon>Crossiella</taxon>
    </lineage>
</organism>
<feature type="chain" id="PRO_5038598615" description="chorismate mutase" evidence="5">
    <location>
        <begin position="26"/>
        <end position="200"/>
    </location>
</feature>
<feature type="signal peptide" evidence="5">
    <location>
        <begin position="1"/>
        <end position="25"/>
    </location>
</feature>
<dbReference type="GO" id="GO:0009697">
    <property type="term" value="P:salicylic acid biosynthetic process"/>
    <property type="evidence" value="ECO:0007669"/>
    <property type="project" value="TreeGrafter"/>
</dbReference>
<evidence type="ECO:0000313" key="7">
    <source>
        <dbReference type="EMBL" id="MBB4678142.1"/>
    </source>
</evidence>
<dbReference type="InterPro" id="IPR036979">
    <property type="entry name" value="CM_dom_sf"/>
</dbReference>
<keyword evidence="8" id="KW-1185">Reference proteome</keyword>
<comment type="caution">
    <text evidence="7">The sequence shown here is derived from an EMBL/GenBank/DDBJ whole genome shotgun (WGS) entry which is preliminary data.</text>
</comment>
<sequence length="200" mass="21748">MFVRRFALLASVLLGALTVGGPAAMAVSTAPPVTSTVETQELRRLGPLADLVIQRLLVGDLVAASKFGTGKPIDDPVREQQVLDAVRAQAGPLGLDPEATVRFFQDQITANKIVQRGLFDRWTRHPGQAPTTRPDLNLIRQRLDELATRLLTELVSTKDIRKPGIACQVRLLVAQQVGAAQHRLDRLHRQALDTGVASIC</sequence>
<comment type="pathway">
    <text evidence="1">Metabolic intermediate biosynthesis; prephenate biosynthesis; prephenate from chorismate: step 1/1.</text>
</comment>
<dbReference type="EC" id="5.4.99.5" evidence="2"/>
<evidence type="ECO:0000313" key="8">
    <source>
        <dbReference type="Proteomes" id="UP000533598"/>
    </source>
</evidence>
<gene>
    <name evidence="7" type="ORF">HNR67_004260</name>
</gene>